<dbReference type="PANTHER" id="PTHR35399:SF2">
    <property type="entry name" value="DUF839 DOMAIN-CONTAINING PROTEIN"/>
    <property type="match status" value="1"/>
</dbReference>
<dbReference type="InterPro" id="IPR008557">
    <property type="entry name" value="PhoX"/>
</dbReference>
<accession>A0A250I849</accession>
<sequence>MSFVQSRKWTRREGRWALAPLTALALCACSGDAGAPGPKGDTGGQGPAGNGKSLHFTPINAAITPEQKRSVLASPRATVNGQEFSIGYETVLRSGQKLGEHVFGRLTDKSGAPLTNTDGSDFVSPSNDFSALLQVDGKLFELTQFETTPAAMYLSELSQDAQGKLTALSTRPIDFSGVDGFWTPCAGSVSPWNTNLSSEEYPADARAYENATSPASLPSADKAMLRYWGIQDPTQATMDAVRAVYSPYRYGFVVEVAVDGAGTATVRKHYAAGRRALELAYVMPDRRTVYLSDDGTNDGFYMFVASRPGDLSEGQLYAARWYQTSPSGQPRGHADFSWVPLGPSATDAQVQALIDGGIRFSDIFETETQTTEGDCLTAGFRAVFTETGRECLKLKPGQELAASRLESRRYAAYLGATTEFRKTEGITYNAATHRLYISFSEVNKGMINAAAGASPQDLAKVNHVQLAENYCGAVYELVIAPNVKVGSDYVAESASSLIEGVWLADPLSPRPYPADSEYNDKDFTLPVNGKAELKPVNVCGVNGIANPDNLSFIEGYDTLLIGEDSTDGHQNDMVWAYNVVTRELTRVFSTPYGSETTGVYFYPDLNGHAYIKTQIQHPYGESDTDKVGADTSVTQSYTGYIGPLPAMN</sequence>
<keyword evidence="4" id="KW-1185">Reference proteome</keyword>
<dbReference type="Proteomes" id="UP000217289">
    <property type="component" value="Chromosome"/>
</dbReference>
<keyword evidence="2" id="KW-0732">Signal</keyword>
<gene>
    <name evidence="3" type="ORF">MEBOL_000789</name>
</gene>
<evidence type="ECO:0000256" key="2">
    <source>
        <dbReference type="SAM" id="SignalP"/>
    </source>
</evidence>
<dbReference type="OrthoDB" id="9801383at2"/>
<reference evidence="3 4" key="1">
    <citation type="submission" date="2017-06" db="EMBL/GenBank/DDBJ databases">
        <authorList>
            <person name="Kim H.J."/>
            <person name="Triplett B.A."/>
        </authorList>
    </citation>
    <scope>NUCLEOTIDE SEQUENCE [LARGE SCALE GENOMIC DNA]</scope>
    <source>
        <strain evidence="3 4">DSM 14713</strain>
    </source>
</reference>
<evidence type="ECO:0000313" key="3">
    <source>
        <dbReference type="EMBL" id="ATB27351.1"/>
    </source>
</evidence>
<dbReference type="Pfam" id="PF05787">
    <property type="entry name" value="PhoX"/>
    <property type="match status" value="1"/>
</dbReference>
<feature type="compositionally biased region" description="Gly residues" evidence="1">
    <location>
        <begin position="40"/>
        <end position="49"/>
    </location>
</feature>
<evidence type="ECO:0000313" key="4">
    <source>
        <dbReference type="Proteomes" id="UP000217289"/>
    </source>
</evidence>
<dbReference type="KEGG" id="mbd:MEBOL_000789"/>
<dbReference type="PANTHER" id="PTHR35399">
    <property type="entry name" value="SLR8030 PROTEIN"/>
    <property type="match status" value="1"/>
</dbReference>
<protein>
    <submittedName>
        <fullName evidence="3">Alkaline phosphatase</fullName>
    </submittedName>
</protein>
<dbReference type="AlphaFoldDB" id="A0A250I849"/>
<dbReference type="EMBL" id="CP022163">
    <property type="protein sequence ID" value="ATB27351.1"/>
    <property type="molecule type" value="Genomic_DNA"/>
</dbReference>
<name>A0A250I849_9BACT</name>
<feature type="region of interest" description="Disordered" evidence="1">
    <location>
        <begin position="34"/>
        <end position="55"/>
    </location>
</feature>
<dbReference type="PROSITE" id="PS51257">
    <property type="entry name" value="PROKAR_LIPOPROTEIN"/>
    <property type="match status" value="1"/>
</dbReference>
<feature type="chain" id="PRO_5012558125" evidence="2">
    <location>
        <begin position="36"/>
        <end position="648"/>
    </location>
</feature>
<feature type="signal peptide" evidence="2">
    <location>
        <begin position="1"/>
        <end position="35"/>
    </location>
</feature>
<dbReference type="RefSeq" id="WP_095976163.1">
    <property type="nucleotide sequence ID" value="NZ_CP022163.1"/>
</dbReference>
<organism evidence="3 4">
    <name type="scientific">Melittangium boletus DSM 14713</name>
    <dbReference type="NCBI Taxonomy" id="1294270"/>
    <lineage>
        <taxon>Bacteria</taxon>
        <taxon>Pseudomonadati</taxon>
        <taxon>Myxococcota</taxon>
        <taxon>Myxococcia</taxon>
        <taxon>Myxococcales</taxon>
        <taxon>Cystobacterineae</taxon>
        <taxon>Archangiaceae</taxon>
        <taxon>Melittangium</taxon>
    </lineage>
</organism>
<evidence type="ECO:0000256" key="1">
    <source>
        <dbReference type="SAM" id="MobiDB-lite"/>
    </source>
</evidence>
<proteinExistence type="predicted"/>